<evidence type="ECO:0000313" key="4">
    <source>
        <dbReference type="Proteomes" id="UP001162156"/>
    </source>
</evidence>
<organism evidence="3 4">
    <name type="scientific">Rhamnusium bicolor</name>
    <dbReference type="NCBI Taxonomy" id="1586634"/>
    <lineage>
        <taxon>Eukaryota</taxon>
        <taxon>Metazoa</taxon>
        <taxon>Ecdysozoa</taxon>
        <taxon>Arthropoda</taxon>
        <taxon>Hexapoda</taxon>
        <taxon>Insecta</taxon>
        <taxon>Pterygota</taxon>
        <taxon>Neoptera</taxon>
        <taxon>Endopterygota</taxon>
        <taxon>Coleoptera</taxon>
        <taxon>Polyphaga</taxon>
        <taxon>Cucujiformia</taxon>
        <taxon>Chrysomeloidea</taxon>
        <taxon>Cerambycidae</taxon>
        <taxon>Lepturinae</taxon>
        <taxon>Rhagiini</taxon>
        <taxon>Rhamnusium</taxon>
    </lineage>
</organism>
<name>A0AAV8Y3S9_9CUCU</name>
<accession>A0AAV8Y3S9</accession>
<keyword evidence="4" id="KW-1185">Reference proteome</keyword>
<dbReference type="AlphaFoldDB" id="A0AAV8Y3S9"/>
<feature type="coiled-coil region" evidence="1">
    <location>
        <begin position="144"/>
        <end position="178"/>
    </location>
</feature>
<dbReference type="EMBL" id="JANEYF010002465">
    <property type="protein sequence ID" value="KAJ8946084.1"/>
    <property type="molecule type" value="Genomic_DNA"/>
</dbReference>
<keyword evidence="1" id="KW-0175">Coiled coil</keyword>
<evidence type="ECO:0000256" key="2">
    <source>
        <dbReference type="SAM" id="MobiDB-lite"/>
    </source>
</evidence>
<proteinExistence type="predicted"/>
<sequence>MKVCSNHFLVSDYDSTIWPTRKLLKTSVPSPSNRYPKIQMRMQERKPLVQDVNLLIPEKKHKPTISQSISSKDVLKTKPSSQISDKGAPQNIEQVTDLVPYNDSKNPCKKKSFPGARYVGDFTPVYFSKPRRAHRNFQIVKNIVEKQRKKIYNLQKQTRRLEDRMNSVKNLLMHLQDRQLLSCETANAILVKCE</sequence>
<feature type="region of interest" description="Disordered" evidence="2">
    <location>
        <begin position="66"/>
        <end position="87"/>
    </location>
</feature>
<protein>
    <recommendedName>
        <fullName evidence="5">THAP-type domain-containing protein</fullName>
    </recommendedName>
</protein>
<comment type="caution">
    <text evidence="3">The sequence shown here is derived from an EMBL/GenBank/DDBJ whole genome shotgun (WGS) entry which is preliminary data.</text>
</comment>
<evidence type="ECO:0000313" key="3">
    <source>
        <dbReference type="EMBL" id="KAJ8946084.1"/>
    </source>
</evidence>
<gene>
    <name evidence="3" type="ORF">NQ314_008984</name>
</gene>
<evidence type="ECO:0000256" key="1">
    <source>
        <dbReference type="SAM" id="Coils"/>
    </source>
</evidence>
<dbReference type="Proteomes" id="UP001162156">
    <property type="component" value="Unassembled WGS sequence"/>
</dbReference>
<evidence type="ECO:0008006" key="5">
    <source>
        <dbReference type="Google" id="ProtNLM"/>
    </source>
</evidence>
<reference evidence="3" key="1">
    <citation type="journal article" date="2023" name="Insect Mol. Biol.">
        <title>Genome sequencing provides insights into the evolution of gene families encoding plant cell wall-degrading enzymes in longhorned beetles.</title>
        <authorList>
            <person name="Shin N.R."/>
            <person name="Okamura Y."/>
            <person name="Kirsch R."/>
            <person name="Pauchet Y."/>
        </authorList>
    </citation>
    <scope>NUCLEOTIDE SEQUENCE</scope>
    <source>
        <strain evidence="3">RBIC_L_NR</strain>
    </source>
</reference>